<reference evidence="2" key="1">
    <citation type="submission" date="2021-07" db="EMBL/GenBank/DDBJ databases">
        <title>Shinella sp. nov., a novel member of the genus Shinella from water.</title>
        <authorList>
            <person name="Deng Y."/>
        </authorList>
    </citation>
    <scope>NUCLEOTIDE SEQUENCE</scope>
    <source>
        <strain evidence="2">CPCC 100929</strain>
    </source>
</reference>
<gene>
    <name evidence="2" type="ORF">GB927_000715</name>
</gene>
<sequence length="91" mass="10532">MPMQTTQRLTNDPTPTQRLARAIKDIDRRLDWVHLNNQPVPINAYRARRILHEALARCRERTVILPPAGDGRYRRPDAMRPKPYPVARGPG</sequence>
<feature type="region of interest" description="Disordered" evidence="1">
    <location>
        <begin position="66"/>
        <end position="91"/>
    </location>
</feature>
<evidence type="ECO:0000313" key="3">
    <source>
        <dbReference type="Proteomes" id="UP000996601"/>
    </source>
</evidence>
<accession>A0ABT1R030</accession>
<organism evidence="2 3">
    <name type="scientific">Shinella lacus</name>
    <dbReference type="NCBI Taxonomy" id="2654216"/>
    <lineage>
        <taxon>Bacteria</taxon>
        <taxon>Pseudomonadati</taxon>
        <taxon>Pseudomonadota</taxon>
        <taxon>Alphaproteobacteria</taxon>
        <taxon>Hyphomicrobiales</taxon>
        <taxon>Rhizobiaceae</taxon>
        <taxon>Shinella</taxon>
    </lineage>
</organism>
<dbReference type="RefSeq" id="WP_256114573.1">
    <property type="nucleotide sequence ID" value="NZ_WHSB02000001.1"/>
</dbReference>
<protein>
    <submittedName>
        <fullName evidence="2">Uncharacterized protein</fullName>
    </submittedName>
</protein>
<evidence type="ECO:0000256" key="1">
    <source>
        <dbReference type="SAM" id="MobiDB-lite"/>
    </source>
</evidence>
<keyword evidence="3" id="KW-1185">Reference proteome</keyword>
<dbReference type="EMBL" id="WHSB02000001">
    <property type="protein sequence ID" value="MCQ4628532.1"/>
    <property type="molecule type" value="Genomic_DNA"/>
</dbReference>
<proteinExistence type="predicted"/>
<name>A0ABT1R030_9HYPH</name>
<dbReference type="Proteomes" id="UP000996601">
    <property type="component" value="Unassembled WGS sequence"/>
</dbReference>
<evidence type="ECO:0000313" key="2">
    <source>
        <dbReference type="EMBL" id="MCQ4628532.1"/>
    </source>
</evidence>
<comment type="caution">
    <text evidence="2">The sequence shown here is derived from an EMBL/GenBank/DDBJ whole genome shotgun (WGS) entry which is preliminary data.</text>
</comment>
<feature type="compositionally biased region" description="Basic and acidic residues" evidence="1">
    <location>
        <begin position="71"/>
        <end position="80"/>
    </location>
</feature>